<keyword evidence="4" id="KW-0997">Cell inner membrane</keyword>
<keyword evidence="3" id="KW-1003">Cell membrane</keyword>
<evidence type="ECO:0000313" key="13">
    <source>
        <dbReference type="EMBL" id="NHZ88601.1"/>
    </source>
</evidence>
<dbReference type="InterPro" id="IPR004961">
    <property type="entry name" value="Lipase_chaperone"/>
</dbReference>
<evidence type="ECO:0000256" key="8">
    <source>
        <dbReference type="ARBA" id="ARBA00023098"/>
    </source>
</evidence>
<keyword evidence="8" id="KW-0443">Lipid metabolism</keyword>
<dbReference type="SUPFAM" id="SSF158855">
    <property type="entry name" value="Lipase chaperone-like"/>
    <property type="match status" value="1"/>
</dbReference>
<evidence type="ECO:0000256" key="4">
    <source>
        <dbReference type="ARBA" id="ARBA00022519"/>
    </source>
</evidence>
<evidence type="ECO:0000256" key="3">
    <source>
        <dbReference type="ARBA" id="ARBA00022475"/>
    </source>
</evidence>
<evidence type="ECO:0000256" key="10">
    <source>
        <dbReference type="ARBA" id="ARBA00023186"/>
    </source>
</evidence>
<keyword evidence="14" id="KW-1185">Reference proteome</keyword>
<evidence type="ECO:0000256" key="6">
    <source>
        <dbReference type="ARBA" id="ARBA00022963"/>
    </source>
</evidence>
<comment type="caution">
    <text evidence="13">The sequence shown here is derived from an EMBL/GenBank/DDBJ whole genome shotgun (WGS) entry which is preliminary data.</text>
</comment>
<organism evidence="13 14">
    <name type="scientific">Massilia mucilaginosa</name>
    <dbReference type="NCBI Taxonomy" id="2609282"/>
    <lineage>
        <taxon>Bacteria</taxon>
        <taxon>Pseudomonadati</taxon>
        <taxon>Pseudomonadota</taxon>
        <taxon>Betaproteobacteria</taxon>
        <taxon>Burkholderiales</taxon>
        <taxon>Oxalobacteraceae</taxon>
        <taxon>Telluria group</taxon>
        <taxon>Massilia</taxon>
    </lineage>
</organism>
<dbReference type="EMBL" id="WHJH01000004">
    <property type="protein sequence ID" value="NHZ88601.1"/>
    <property type="molecule type" value="Genomic_DNA"/>
</dbReference>
<evidence type="ECO:0000256" key="5">
    <source>
        <dbReference type="ARBA" id="ARBA00022692"/>
    </source>
</evidence>
<evidence type="ECO:0000256" key="11">
    <source>
        <dbReference type="ARBA" id="ARBA00030948"/>
    </source>
</evidence>
<comment type="subcellular location">
    <subcellularLocation>
        <location evidence="1">Cell inner membrane</location>
        <topology evidence="1">Single-pass membrane protein</topology>
        <orientation evidence="1">Periplasmic side</orientation>
    </subcellularLocation>
</comment>
<evidence type="ECO:0000256" key="7">
    <source>
        <dbReference type="ARBA" id="ARBA00022989"/>
    </source>
</evidence>
<dbReference type="Proteomes" id="UP000609726">
    <property type="component" value="Unassembled WGS sequence"/>
</dbReference>
<keyword evidence="5" id="KW-0812">Transmembrane</keyword>
<keyword evidence="10" id="KW-0143">Chaperone</keyword>
<evidence type="ECO:0000256" key="1">
    <source>
        <dbReference type="ARBA" id="ARBA00004383"/>
    </source>
</evidence>
<dbReference type="RefSeq" id="WP_166871481.1">
    <property type="nucleotide sequence ID" value="NZ_WHJH01000004.1"/>
</dbReference>
<reference evidence="13 14" key="1">
    <citation type="submission" date="2019-10" db="EMBL/GenBank/DDBJ databases">
        <title>Taxonomy of Antarctic Massilia spp.: description of Massilia rubra sp. nov., Massilia aquatica sp. nov., Massilia mucilaginosa sp. nov., Massilia frigida sp. nov. isolated from streams, lakes and regoliths.</title>
        <authorList>
            <person name="Holochova P."/>
            <person name="Sedlacek I."/>
            <person name="Kralova S."/>
            <person name="Maslanova I."/>
            <person name="Busse H.-J."/>
            <person name="Stankova E."/>
            <person name="Vrbovska V."/>
            <person name="Kovarovic V."/>
            <person name="Bartak M."/>
            <person name="Svec P."/>
            <person name="Pantucek R."/>
        </authorList>
    </citation>
    <scope>NUCLEOTIDE SEQUENCE [LARGE SCALE GENOMIC DNA]</scope>
    <source>
        <strain evidence="13 14">CCM 8733</strain>
    </source>
</reference>
<keyword evidence="9" id="KW-0472">Membrane</keyword>
<gene>
    <name evidence="13" type="ORF">F2P45_06120</name>
</gene>
<comment type="similarity">
    <text evidence="2">Belongs to the lipase chaperone family.</text>
</comment>
<keyword evidence="7" id="KW-1133">Transmembrane helix</keyword>
<name>A0ABX0NP75_9BURK</name>
<evidence type="ECO:0000256" key="9">
    <source>
        <dbReference type="ARBA" id="ARBA00023136"/>
    </source>
</evidence>
<accession>A0ABX0NP75</accession>
<dbReference type="Pfam" id="PF03280">
    <property type="entry name" value="Lipase_chap"/>
    <property type="match status" value="1"/>
</dbReference>
<evidence type="ECO:0000256" key="2">
    <source>
        <dbReference type="ARBA" id="ARBA00010358"/>
    </source>
</evidence>
<evidence type="ECO:0000256" key="12">
    <source>
        <dbReference type="ARBA" id="ARBA00031542"/>
    </source>
</evidence>
<evidence type="ECO:0000313" key="14">
    <source>
        <dbReference type="Proteomes" id="UP000609726"/>
    </source>
</evidence>
<keyword evidence="6" id="KW-0442">Lipid degradation</keyword>
<proteinExistence type="inferred from homology"/>
<protein>
    <recommendedName>
        <fullName evidence="11">Lipase helper protein</fullName>
    </recommendedName>
    <alternativeName>
        <fullName evidence="12">Lipase modulator</fullName>
    </alternativeName>
</protein>
<sequence length="300" mass="32319">MSIKGPLAGIAAVLIAGALLYRAPVPDAPATPEQRTGQAVERSFALLAETSALFGAMPDQPGRAPSFRLGADGKLAIDERTSILLDVLLASLPRHPGRAEMDKLEQELAAGLPPDAAPELAQLLRNYVAYRELETQLGERQRLDAALTPEQALEQLHALRIGHFGERLAASMYGKEEKQMRADLAATRPGAPEPHSALAADPALDRLRADVAALRSTGTPEAKVAALRQQVLGAERAQQLQDTEQVQSDWEQRSAAFLAAVKPGSDMESLLRGLYSEQEMPAARAYNMERLRSQQPGAAR</sequence>